<protein>
    <submittedName>
        <fullName evidence="2">Uncharacterized protein</fullName>
    </submittedName>
</protein>
<gene>
    <name evidence="2" type="ORF">F2Q70_00038374</name>
</gene>
<feature type="compositionally biased region" description="Basic and acidic residues" evidence="1">
    <location>
        <begin position="259"/>
        <end position="275"/>
    </location>
</feature>
<feature type="region of interest" description="Disordered" evidence="1">
    <location>
        <begin position="15"/>
        <end position="40"/>
    </location>
</feature>
<feature type="region of interest" description="Disordered" evidence="1">
    <location>
        <begin position="258"/>
        <end position="277"/>
    </location>
</feature>
<proteinExistence type="predicted"/>
<feature type="compositionally biased region" description="Low complexity" evidence="1">
    <location>
        <begin position="24"/>
        <end position="33"/>
    </location>
</feature>
<comment type="caution">
    <text evidence="2">The sequence shown here is derived from an EMBL/GenBank/DDBJ whole genome shotgun (WGS) entry which is preliminary data.</text>
</comment>
<dbReference type="EMBL" id="QGKY02000190">
    <property type="protein sequence ID" value="KAF2588462.1"/>
    <property type="molecule type" value="Genomic_DNA"/>
</dbReference>
<evidence type="ECO:0000313" key="2">
    <source>
        <dbReference type="EMBL" id="KAF2588462.1"/>
    </source>
</evidence>
<name>A0A8S9K299_BRACR</name>
<evidence type="ECO:0000256" key="1">
    <source>
        <dbReference type="SAM" id="MobiDB-lite"/>
    </source>
</evidence>
<sequence>MNPEPLSFLSSLVGGRARPRRPFSDPFSSPVPSWGNIPEADSEAVPMAPLRRLRSCFFDDGPRSEIREGDLANIRRKYLIHPSVGVRSPTEFERAPDGGVGEVTIYEAYLEAGFRGGDPGTVPGKLHNGEPGFLLAGILGTGVPSSGDPEAGVLPGASLRQDIAPVILRSRVPLSRSRFCPCSWVVQGRVVLLPILSHPPFHLGNIPEADSEAVPMAPLRRLRSCFFDDGPRSEIREGDLANIRRKYLIHPSLGVRSPTEFERAPDGGVGARHDGLPGPTNSISESFGYVGAYEGMAGEARRSLESGRRISVSPVFIWRVQPSIGESLPGCNPEIYLVIRRLHGEPRIIGDGGAEALLGSLDRVWDPEEFRDSLIRSGDRGWNPEVSVIGPGGRMRVQGFSLRSGDRIGTLVYLDPKPLRPCWNPKVRIRRSLVGTRRFFEVVMTPIRPRLHRGSNFFFFGTLRPHRKPKIGGSHKDPEFLGNPECFIFSQGPYSAFLGKTTTGGFRARMWTVWSLENDLVIRRLHEDPGIIGEGGAGAPLGSLDCIWDPEVPVRLRGLFLRSEDRIGALMHLDHEAFEALLEPGGLDPEIDFWNPEEPGGSSLDLEIFDWNPEAIGEPRVSSLDFIRTVLRLPRQDYYRKSLTCLEGAVVGVMTQVPGLRCFPRLGKQDFDCSMYFTVLLQSVYTTCSLYRVGVLGSFDNILRLAHTHSCFMSRTRFDSSWACHCARATFMRFGQDQRSLET</sequence>
<dbReference type="AlphaFoldDB" id="A0A8S9K299"/>
<organism evidence="2">
    <name type="scientific">Brassica cretica</name>
    <name type="common">Mustard</name>
    <dbReference type="NCBI Taxonomy" id="69181"/>
    <lineage>
        <taxon>Eukaryota</taxon>
        <taxon>Viridiplantae</taxon>
        <taxon>Streptophyta</taxon>
        <taxon>Embryophyta</taxon>
        <taxon>Tracheophyta</taxon>
        <taxon>Spermatophyta</taxon>
        <taxon>Magnoliopsida</taxon>
        <taxon>eudicotyledons</taxon>
        <taxon>Gunneridae</taxon>
        <taxon>Pentapetalae</taxon>
        <taxon>rosids</taxon>
        <taxon>malvids</taxon>
        <taxon>Brassicales</taxon>
        <taxon>Brassicaceae</taxon>
        <taxon>Brassiceae</taxon>
        <taxon>Brassica</taxon>
    </lineage>
</organism>
<reference evidence="2" key="1">
    <citation type="submission" date="2019-12" db="EMBL/GenBank/DDBJ databases">
        <title>Genome sequencing and annotation of Brassica cretica.</title>
        <authorList>
            <person name="Studholme D.J."/>
            <person name="Sarris P.F."/>
        </authorList>
    </citation>
    <scope>NUCLEOTIDE SEQUENCE</scope>
    <source>
        <strain evidence="2">PFS-102/07</strain>
        <tissue evidence="2">Leaf</tissue>
    </source>
</reference>
<accession>A0A8S9K299</accession>